<feature type="compositionally biased region" description="Basic residues" evidence="1">
    <location>
        <begin position="157"/>
        <end position="172"/>
    </location>
</feature>
<evidence type="ECO:0000256" key="1">
    <source>
        <dbReference type="SAM" id="MobiDB-lite"/>
    </source>
</evidence>
<proteinExistence type="predicted"/>
<protein>
    <submittedName>
        <fullName evidence="2">Uncharacterized protein</fullName>
    </submittedName>
</protein>
<reference evidence="2" key="1">
    <citation type="journal article" date="2020" name="Nature">
        <title>Giant virus diversity and host interactions through global metagenomics.</title>
        <authorList>
            <person name="Schulz F."/>
            <person name="Roux S."/>
            <person name="Paez-Espino D."/>
            <person name="Jungbluth S."/>
            <person name="Walsh D.A."/>
            <person name="Denef V.J."/>
            <person name="McMahon K.D."/>
            <person name="Konstantinidis K.T."/>
            <person name="Eloe-Fadrosh E.A."/>
            <person name="Kyrpides N.C."/>
            <person name="Woyke T."/>
        </authorList>
    </citation>
    <scope>NUCLEOTIDE SEQUENCE</scope>
    <source>
        <strain evidence="2">GVMAG-M-3300023179-107</strain>
    </source>
</reference>
<evidence type="ECO:0000313" key="2">
    <source>
        <dbReference type="EMBL" id="QHT22258.1"/>
    </source>
</evidence>
<sequence length="194" mass="21869">MFTKGILVGSLLLVYINNFVKSEGYYCPYESLGANGDNTLLYDYYDKIDNYWVRKDQTGWEPVLSYCSAKGDNGKHSDAGEWKCNDSKGLCFWDGIEGLCKVSPNRQPDCFQLCEAILKGEGPDCLGDCPGGKSSNTLYEKYNTCDLTITSAQPRPRPQRQRTRTKSKPTRSRTKESFNVKQTKKIPADDHSNC</sequence>
<accession>A0A6C0E0J3</accession>
<name>A0A6C0E0J3_9ZZZZ</name>
<dbReference type="AlphaFoldDB" id="A0A6C0E0J3"/>
<dbReference type="EMBL" id="MN739708">
    <property type="protein sequence ID" value="QHT22258.1"/>
    <property type="molecule type" value="Genomic_DNA"/>
</dbReference>
<feature type="region of interest" description="Disordered" evidence="1">
    <location>
        <begin position="150"/>
        <end position="194"/>
    </location>
</feature>
<organism evidence="2">
    <name type="scientific">viral metagenome</name>
    <dbReference type="NCBI Taxonomy" id="1070528"/>
    <lineage>
        <taxon>unclassified sequences</taxon>
        <taxon>metagenomes</taxon>
        <taxon>organismal metagenomes</taxon>
    </lineage>
</organism>